<dbReference type="EMBL" id="BFAV01000060">
    <property type="protein sequence ID" value="GBF32841.1"/>
    <property type="molecule type" value="Genomic_DNA"/>
</dbReference>
<dbReference type="Proteomes" id="UP000239549">
    <property type="component" value="Unassembled WGS sequence"/>
</dbReference>
<organism evidence="5 6">
    <name type="scientific">Desulfocucumis palustris</name>
    <dbReference type="NCBI Taxonomy" id="1898651"/>
    <lineage>
        <taxon>Bacteria</taxon>
        <taxon>Bacillati</taxon>
        <taxon>Bacillota</taxon>
        <taxon>Clostridia</taxon>
        <taxon>Eubacteriales</taxon>
        <taxon>Desulfocucumaceae</taxon>
        <taxon>Desulfocucumis</taxon>
    </lineage>
</organism>
<evidence type="ECO:0000256" key="3">
    <source>
        <dbReference type="ARBA" id="ARBA00023008"/>
    </source>
</evidence>
<comment type="caution">
    <text evidence="5">The sequence shown here is derived from an EMBL/GenBank/DDBJ whole genome shotgun (WGS) entry which is preliminary data.</text>
</comment>
<keyword evidence="6" id="KW-1185">Reference proteome</keyword>
<evidence type="ECO:0000313" key="6">
    <source>
        <dbReference type="Proteomes" id="UP000239549"/>
    </source>
</evidence>
<keyword evidence="1" id="KW-0479">Metal-binding</keyword>
<feature type="domain" description="Plastocyanin-like" evidence="4">
    <location>
        <begin position="35"/>
        <end position="142"/>
    </location>
</feature>
<evidence type="ECO:0000259" key="4">
    <source>
        <dbReference type="Pfam" id="PF07732"/>
    </source>
</evidence>
<keyword evidence="2" id="KW-0560">Oxidoreductase</keyword>
<protein>
    <submittedName>
        <fullName evidence="5">Multicopper oxidase</fullName>
    </submittedName>
</protein>
<accession>A0A2L2XG31</accession>
<dbReference type="Pfam" id="PF07732">
    <property type="entry name" value="Cu-oxidase_3"/>
    <property type="match status" value="1"/>
</dbReference>
<dbReference type="AlphaFoldDB" id="A0A2L2XG31"/>
<evidence type="ECO:0000313" key="5">
    <source>
        <dbReference type="EMBL" id="GBF32841.1"/>
    </source>
</evidence>
<dbReference type="OrthoDB" id="9757546at2"/>
<dbReference type="InterPro" id="IPR008972">
    <property type="entry name" value="Cupredoxin"/>
</dbReference>
<dbReference type="GO" id="GO:0005507">
    <property type="term" value="F:copper ion binding"/>
    <property type="evidence" value="ECO:0007669"/>
    <property type="project" value="InterPro"/>
</dbReference>
<dbReference type="InterPro" id="IPR011707">
    <property type="entry name" value="Cu-oxidase-like_N"/>
</dbReference>
<dbReference type="GO" id="GO:0016491">
    <property type="term" value="F:oxidoreductase activity"/>
    <property type="evidence" value="ECO:0007669"/>
    <property type="project" value="UniProtKB-KW"/>
</dbReference>
<dbReference type="InterPro" id="IPR045087">
    <property type="entry name" value="Cu-oxidase_fam"/>
</dbReference>
<dbReference type="PANTHER" id="PTHR11709">
    <property type="entry name" value="MULTI-COPPER OXIDASE"/>
    <property type="match status" value="1"/>
</dbReference>
<evidence type="ECO:0000256" key="2">
    <source>
        <dbReference type="ARBA" id="ARBA00023002"/>
    </source>
</evidence>
<dbReference type="PANTHER" id="PTHR11709:SF394">
    <property type="entry name" value="FI03373P-RELATED"/>
    <property type="match status" value="1"/>
</dbReference>
<dbReference type="Gene3D" id="2.60.40.420">
    <property type="entry name" value="Cupredoxins - blue copper proteins"/>
    <property type="match status" value="1"/>
</dbReference>
<keyword evidence="3" id="KW-0186">Copper</keyword>
<gene>
    <name evidence="5" type="ORF">DCCM_1037</name>
</gene>
<name>A0A2L2XG31_9FIRM</name>
<reference evidence="6" key="1">
    <citation type="submission" date="2018-02" db="EMBL/GenBank/DDBJ databases">
        <title>Genome sequence of Desulfocucumis palustris strain NAW-5.</title>
        <authorList>
            <person name="Watanabe M."/>
            <person name="Kojima H."/>
            <person name="Fukui M."/>
        </authorList>
    </citation>
    <scope>NUCLEOTIDE SEQUENCE [LARGE SCALE GENOMIC DNA]</scope>
    <source>
        <strain evidence="6">NAW-5</strain>
    </source>
</reference>
<proteinExistence type="predicted"/>
<dbReference type="RefSeq" id="WP_104371317.1">
    <property type="nucleotide sequence ID" value="NZ_BFAV01000060.1"/>
</dbReference>
<dbReference type="SUPFAM" id="SSF49503">
    <property type="entry name" value="Cupredoxins"/>
    <property type="match status" value="2"/>
</dbReference>
<evidence type="ECO:0000256" key="1">
    <source>
        <dbReference type="ARBA" id="ARBA00022723"/>
    </source>
</evidence>
<sequence>MPTVNLWATDGYVGTPDGKNVYIWGFTDKEGGAAQLPGPAIIVKQQPYLIPTVVTVNLTNKLAEPVSLVFPGQGEVRVNGQPAQPQYQGDKLVSFINHALPGETITYQVTLTGPGTFLYESGTYPHRQVQMGLHGAMIVRPPDYLGLHPEKQTAYGRNTGTEFDREYLLVLGEIDPGLHQSVEHGLPYDTGEFNPRYRTINGKCWNGTVSGDGDGHLPARPYGSMIMMEPGEKVLLRCAGAGFESHPLHPHGNHARVVGLDGKLLQNCGISGTTDLSFKRFTILTGPGQTCDLIYTWTGPGYEPDTNPIPTRLPQIRKMALAPTGLTMWSGSPYLGVKGELPGEIESCNQIGEYHFMLNSHGVPGITGQGAFPGGMPAMIAVYPAGTLEPHHGMLPTESHTP</sequence>